<gene>
    <name evidence="1" type="ORF">FOH10_25640</name>
</gene>
<evidence type="ECO:0000313" key="1">
    <source>
        <dbReference type="EMBL" id="QDP81601.1"/>
    </source>
</evidence>
<dbReference type="Gene3D" id="3.40.50.1820">
    <property type="entry name" value="alpha/beta hydrolase"/>
    <property type="match status" value="1"/>
</dbReference>
<accession>A0A516NRU2</accession>
<sequence length="172" mass="18043">MQLDAGLAQGAIQDRDLVEAGYALVQVDIRGIGVSEGDWQLCGPQGAFESVAVGRSGAVLDEQDAGVDGVSDRNPLVGMAVKCFLGHSRRSILGAEGSAPFVTVEDPVDRVEHVRHRQELGAFDGIPVDVHSAVVMFEQCPDVGVQRETLASFQLRDLFGGGAGLQSRDGGG</sequence>
<reference evidence="1 2" key="1">
    <citation type="submission" date="2019-07" db="EMBL/GenBank/DDBJ databases">
        <title>Complete Genome Sequence and Methylome Analysis of Nocardia otitidis-caviarum NEB252.</title>
        <authorList>
            <person name="Fomenkov A."/>
            <person name="Anton B.P."/>
            <person name="Vincze T."/>
            <person name="Roberts R.J."/>
        </authorList>
    </citation>
    <scope>NUCLEOTIDE SEQUENCE [LARGE SCALE GENOMIC DNA]</scope>
    <source>
        <strain evidence="1 2">NEB252</strain>
    </source>
</reference>
<organism evidence="1 2">
    <name type="scientific">Nocardia otitidiscaviarum</name>
    <dbReference type="NCBI Taxonomy" id="1823"/>
    <lineage>
        <taxon>Bacteria</taxon>
        <taxon>Bacillati</taxon>
        <taxon>Actinomycetota</taxon>
        <taxon>Actinomycetes</taxon>
        <taxon>Mycobacteriales</taxon>
        <taxon>Nocardiaceae</taxon>
        <taxon>Nocardia</taxon>
    </lineage>
</organism>
<proteinExistence type="predicted"/>
<dbReference type="InterPro" id="IPR029058">
    <property type="entry name" value="AB_hydrolase_fold"/>
</dbReference>
<evidence type="ECO:0000313" key="2">
    <source>
        <dbReference type="Proteomes" id="UP000317039"/>
    </source>
</evidence>
<dbReference type="Proteomes" id="UP000317039">
    <property type="component" value="Chromosome"/>
</dbReference>
<dbReference type="AlphaFoldDB" id="A0A516NRU2"/>
<dbReference type="KEGG" id="nod:FOH10_25640"/>
<name>A0A516NRU2_9NOCA</name>
<protein>
    <submittedName>
        <fullName evidence="1">Uncharacterized protein</fullName>
    </submittedName>
</protein>
<dbReference type="EMBL" id="CP041695">
    <property type="protein sequence ID" value="QDP81601.1"/>
    <property type="molecule type" value="Genomic_DNA"/>
</dbReference>